<reference evidence="5" key="1">
    <citation type="submission" date="2014-10" db="EMBL/GenBank/DDBJ databases">
        <authorList>
            <person name="King R."/>
        </authorList>
    </citation>
    <scope>NUCLEOTIDE SEQUENCE [LARGE SCALE GENOMIC DNA]</scope>
    <source>
        <strain evidence="5">A3/5</strain>
    </source>
</reference>
<dbReference type="EMBL" id="LN649231">
    <property type="protein sequence ID" value="CEI70819.1"/>
    <property type="molecule type" value="Genomic_DNA"/>
</dbReference>
<keyword evidence="5" id="KW-1185">Reference proteome</keyword>
<evidence type="ECO:0000256" key="1">
    <source>
        <dbReference type="ARBA" id="ARBA00022737"/>
    </source>
</evidence>
<dbReference type="Proteomes" id="UP000245910">
    <property type="component" value="Chromosome III"/>
</dbReference>
<evidence type="ECO:0000256" key="3">
    <source>
        <dbReference type="PROSITE-ProRule" id="PRU00023"/>
    </source>
</evidence>
<proteinExistence type="predicted"/>
<protein>
    <submittedName>
        <fullName evidence="4">Uncharacterized protein</fullName>
    </submittedName>
</protein>
<organism evidence="4 5">
    <name type="scientific">Fusarium venenatum</name>
    <dbReference type="NCBI Taxonomy" id="56646"/>
    <lineage>
        <taxon>Eukaryota</taxon>
        <taxon>Fungi</taxon>
        <taxon>Dikarya</taxon>
        <taxon>Ascomycota</taxon>
        <taxon>Pezizomycotina</taxon>
        <taxon>Sordariomycetes</taxon>
        <taxon>Hypocreomycetidae</taxon>
        <taxon>Hypocreales</taxon>
        <taxon>Nectriaceae</taxon>
        <taxon>Fusarium</taxon>
    </lineage>
</organism>
<dbReference type="InterPro" id="IPR002110">
    <property type="entry name" value="Ankyrin_rpt"/>
</dbReference>
<evidence type="ECO:0000313" key="4">
    <source>
        <dbReference type="EMBL" id="CEI70819.1"/>
    </source>
</evidence>
<feature type="repeat" description="ANK" evidence="3">
    <location>
        <begin position="631"/>
        <end position="664"/>
    </location>
</feature>
<dbReference type="SMART" id="SM00248">
    <property type="entry name" value="ANK"/>
    <property type="match status" value="9"/>
</dbReference>
<dbReference type="SUPFAM" id="SSF48403">
    <property type="entry name" value="Ankyrin repeat"/>
    <property type="match status" value="2"/>
</dbReference>
<keyword evidence="2 3" id="KW-0040">ANK repeat</keyword>
<dbReference type="AlphaFoldDB" id="A0A2L2TL32"/>
<dbReference type="PANTHER" id="PTHR24178">
    <property type="entry name" value="MOLTING PROTEIN MLT-4"/>
    <property type="match status" value="1"/>
</dbReference>
<dbReference type="Pfam" id="PF12796">
    <property type="entry name" value="Ank_2"/>
    <property type="match status" value="1"/>
</dbReference>
<feature type="repeat" description="ANK" evidence="3">
    <location>
        <begin position="454"/>
        <end position="483"/>
    </location>
</feature>
<feature type="repeat" description="ANK" evidence="3">
    <location>
        <begin position="907"/>
        <end position="939"/>
    </location>
</feature>
<dbReference type="STRING" id="56646.A0A2L2TL32"/>
<evidence type="ECO:0000313" key="5">
    <source>
        <dbReference type="Proteomes" id="UP000245910"/>
    </source>
</evidence>
<dbReference type="Pfam" id="PF13857">
    <property type="entry name" value="Ank_5"/>
    <property type="match status" value="1"/>
</dbReference>
<dbReference type="InterPro" id="IPR036770">
    <property type="entry name" value="Ankyrin_rpt-contain_sf"/>
</dbReference>
<dbReference type="PROSITE" id="PS50297">
    <property type="entry name" value="ANK_REP_REGION"/>
    <property type="match status" value="3"/>
</dbReference>
<feature type="repeat" description="ANK" evidence="3">
    <location>
        <begin position="749"/>
        <end position="781"/>
    </location>
</feature>
<sequence>MAETSALLHSSSGLTHPVPSLNTFRPRMGQTFKLTVMVQPLYPDFQFHVEQHALILLADLKHFEKGHALSVELGPRGLGRNLDRASPFCKHYMHHIDPDNLKSETWKHAEDKLPTVQLPLTRERIREESWEEIWRSMYYNQRFKTDPDLPIVVRNRAEERICFERDGHACMLTGKKGDLTLFWFIPPTWNNNVDGNNVTGNLYFSGHILADVDLMDDILSVTELGKSHKAWNMICVDRTLYRFLSTGWCAFKFQGTTRRHDGKFDVLLRFYWMPQLTARFNKPTNNFDMENIIREFKAFVQSDCPQPPHYPKESPAPESGYLIRLVMTQEEGRKTESAVKVHWACVVYTALCGGAGRSQFLTGMDQSDGSLVPRDNEFEEAKERLELKHRVAEMGWKKAYRETRNRIKDTFKRAESDYPLHSSICKNDLSSLQEVLGSHEASFLLSTGDGCWGTPLHVAVYLDKIEAVNILLQSGVDVAAGSSEHEHRLSPLALTARLGNQRLLWRLWQHLHSQTVVKEKNVNSCLFEASINGQITVLHALLTWKEWTTEAKNEALFWAAQSWKAYSVELLTTELSFCQDVLDKALHHAVDFRPLIRDDFKLDYNGDDYLQQQLLIAHLVDVGADPNAIINGQPPIITAARSISLVGALKVLLDKGANPDATDCRGKSALHFLGSPTALNRSGPVVRLNETAIRILLSHNVSVSLGDNESGANPLHAVAFGSNLNTVQLYLSSCPSDERSQVLRSKNNFGETLLHYAAAGAKRDIVEFLLSQGLDVNSINTNSWTPLHCALTPARQGPQLNGFSKSTSEALGIAKILLFHGADPRAVTAEGWTPLHCLSLFAGRKKENAELAQFVDNMIHRGVDIHARATFLFWNELGDVEPKYYCWGHEVQESIRDPESSGAIVRFGYNPLHFAAAHGSISMAKALLEHGADPLCKDARGNTAIKIAANSLLLDDCPSVRQAMVKLLAEAADLYLS</sequence>
<name>A0A2L2TL32_9HYPO</name>
<keyword evidence="1" id="KW-0677">Repeat</keyword>
<accession>A0A2L2TL32</accession>
<dbReference type="Gene3D" id="1.25.40.20">
    <property type="entry name" value="Ankyrin repeat-containing domain"/>
    <property type="match status" value="4"/>
</dbReference>
<evidence type="ECO:0000256" key="2">
    <source>
        <dbReference type="ARBA" id="ARBA00023043"/>
    </source>
</evidence>
<dbReference type="PROSITE" id="PS50088">
    <property type="entry name" value="ANK_REPEAT"/>
    <property type="match status" value="4"/>
</dbReference>
<dbReference type="Pfam" id="PF00023">
    <property type="entry name" value="Ank"/>
    <property type="match status" value="1"/>
</dbReference>